<sequence length="287" mass="31387">MSNNIYMAMAEVMRDVEAIGKDQKNQQQGFKFRGIDDVYNAVHPIFAKHGVFTVPTLLAERTEERQTRNGGNLIYRILTMKYTFYASDGSNVEAVVVGEGMDSGDKGANKGMAIAHKYALLQTLCIPTEDMVDPDSESQDPSNKKPDNQASISRGPERQPKPEPTSPAAPKQADKPVVPPYDPAKASMPKVASTTKAIIMNSNLIVPGMFTMRRAWNQILEICSGDKDFAKGLFEQFGAPTSEEITYDIYKAVFNAIKNPTGEPDGPELFEGDSLDKVPFEASGAIA</sequence>
<dbReference type="InterPro" id="IPR007499">
    <property type="entry name" value="ERF_bacteria_virus"/>
</dbReference>
<dbReference type="STRING" id="158189.SpiBuddy_1836"/>
<evidence type="ECO:0000313" key="2">
    <source>
        <dbReference type="EMBL" id="ADY13660.1"/>
    </source>
</evidence>
<dbReference type="Proteomes" id="UP000008466">
    <property type="component" value="Chromosome"/>
</dbReference>
<dbReference type="Pfam" id="PF04404">
    <property type="entry name" value="ERF"/>
    <property type="match status" value="1"/>
</dbReference>
<dbReference type="AlphaFoldDB" id="F0RWM9"/>
<dbReference type="OrthoDB" id="1976435at2"/>
<dbReference type="eggNOG" id="COG0629">
    <property type="taxonomic scope" value="Bacteria"/>
</dbReference>
<accession>F0RWM9</accession>
<gene>
    <name evidence="2" type="ordered locus">SpiBuddy_1836</name>
</gene>
<dbReference type="RefSeq" id="WP_013607509.1">
    <property type="nucleotide sequence ID" value="NC_015152.1"/>
</dbReference>
<evidence type="ECO:0000313" key="3">
    <source>
        <dbReference type="Proteomes" id="UP000008466"/>
    </source>
</evidence>
<proteinExistence type="predicted"/>
<evidence type="ECO:0000256" key="1">
    <source>
        <dbReference type="SAM" id="MobiDB-lite"/>
    </source>
</evidence>
<feature type="region of interest" description="Disordered" evidence="1">
    <location>
        <begin position="130"/>
        <end position="187"/>
    </location>
</feature>
<reference evidence="3" key="1">
    <citation type="submission" date="2011-02" db="EMBL/GenBank/DDBJ databases">
        <title>Complete sequence of Spirochaeta sp. Buddy.</title>
        <authorList>
            <person name="Lucas S."/>
            <person name="Copeland A."/>
            <person name="Lapidus A."/>
            <person name="Cheng J.-F."/>
            <person name="Goodwin L."/>
            <person name="Pitluck S."/>
            <person name="Zeytun A."/>
            <person name="Detter J.C."/>
            <person name="Han C."/>
            <person name="Tapia R."/>
            <person name="Land M."/>
            <person name="Hauser L."/>
            <person name="Kyrpides N."/>
            <person name="Ivanova N."/>
            <person name="Mikhailova N."/>
            <person name="Pagani I."/>
            <person name="Ritalahti K.M."/>
            <person name="Loeffler F.E."/>
            <person name="Woyke T."/>
        </authorList>
    </citation>
    <scope>NUCLEOTIDE SEQUENCE [LARGE SCALE GENOMIC DNA]</scope>
    <source>
        <strain evidence="3">ATCC BAA-1886 / DSM 22777 / Buddy</strain>
    </source>
</reference>
<keyword evidence="3" id="KW-1185">Reference proteome</keyword>
<dbReference type="EMBL" id="CP002541">
    <property type="protein sequence ID" value="ADY13660.1"/>
    <property type="molecule type" value="Genomic_DNA"/>
</dbReference>
<dbReference type="HOGENOM" id="CLU_1004374_0_0_12"/>
<protein>
    <submittedName>
        <fullName evidence="2">ERF family protein</fullName>
    </submittedName>
</protein>
<name>F0RWM9_SPHGB</name>
<organism evidence="2 3">
    <name type="scientific">Sphaerochaeta globosa (strain ATCC BAA-1886 / DSM 22777 / Buddy)</name>
    <name type="common">Spirochaeta sp. (strain Buddy)</name>
    <dbReference type="NCBI Taxonomy" id="158189"/>
    <lineage>
        <taxon>Bacteria</taxon>
        <taxon>Pseudomonadati</taxon>
        <taxon>Spirochaetota</taxon>
        <taxon>Spirochaetia</taxon>
        <taxon>Spirochaetales</taxon>
        <taxon>Sphaerochaetaceae</taxon>
        <taxon>Sphaerochaeta</taxon>
    </lineage>
</organism>
<dbReference type="KEGG" id="sbu:SpiBuddy_1836"/>